<dbReference type="RefSeq" id="WP_141814946.1">
    <property type="nucleotide sequence ID" value="NZ_VFPL01000001.1"/>
</dbReference>
<evidence type="ECO:0000313" key="2">
    <source>
        <dbReference type="Proteomes" id="UP000322918"/>
    </source>
</evidence>
<proteinExistence type="predicted"/>
<comment type="caution">
    <text evidence="1">The sequence shown here is derived from an EMBL/GenBank/DDBJ whole genome shotgun (WGS) entry which is preliminary data.</text>
</comment>
<dbReference type="EMBL" id="VWNE01000026">
    <property type="protein sequence ID" value="KAA8480030.1"/>
    <property type="molecule type" value="Genomic_DNA"/>
</dbReference>
<accession>A0A5M9H0E3</accession>
<organism evidence="1 2">
    <name type="scientific">Arcticibacter tournemirensis</name>
    <dbReference type="NCBI Taxonomy" id="699437"/>
    <lineage>
        <taxon>Bacteria</taxon>
        <taxon>Pseudomonadati</taxon>
        <taxon>Bacteroidota</taxon>
        <taxon>Sphingobacteriia</taxon>
        <taxon>Sphingobacteriales</taxon>
        <taxon>Sphingobacteriaceae</taxon>
        <taxon>Arcticibacter</taxon>
    </lineage>
</organism>
<dbReference type="Proteomes" id="UP000322918">
    <property type="component" value="Unassembled WGS sequence"/>
</dbReference>
<sequence length="137" mass="15733">MKIRYDFVTNSSSTSFIIINDGEFSLKMFLDAVGIDGSSQFQDIYKELFQSFKNSMELARTAYADDERYRSKDFEQWITGQFGPELARRVGDAEKSGKKVYYGRLSSDRGPVEGFFCTDSFIIESENLYIDATQNGW</sequence>
<keyword evidence="2" id="KW-1185">Reference proteome</keyword>
<name>A0A5M9H0E3_9SPHI</name>
<evidence type="ECO:0000313" key="1">
    <source>
        <dbReference type="EMBL" id="KAA8480030.1"/>
    </source>
</evidence>
<reference evidence="1 2" key="1">
    <citation type="submission" date="2019-09" db="EMBL/GenBank/DDBJ databases">
        <title>Pararcticibacter amylolyticus gen. nov., sp. nov., isolated from a rottenly hemp rope, and reclassification of Pedobacter tournemirensis as Pararcticibacter tournemirensis comb. nov.</title>
        <authorList>
            <person name="Cai Y."/>
        </authorList>
    </citation>
    <scope>NUCLEOTIDE SEQUENCE [LARGE SCALE GENOMIC DNA]</scope>
    <source>
        <strain evidence="1 2">TF5-37.2-LB10</strain>
    </source>
</reference>
<dbReference type="OrthoDB" id="7605245at2"/>
<protein>
    <submittedName>
        <fullName evidence="1">Uncharacterized protein</fullName>
    </submittedName>
</protein>
<gene>
    <name evidence="1" type="ORF">F1649_15490</name>
</gene>
<dbReference type="AlphaFoldDB" id="A0A5M9H0E3"/>